<dbReference type="Proteomes" id="UP000242381">
    <property type="component" value="Unassembled WGS sequence"/>
</dbReference>
<sequence>MTLKVPFLHAKRECIFLWNLEICNNNLYAFQKIYESKIPFYFRCNFMVRPSLYSAPEELIRNKKQ</sequence>
<proteinExistence type="predicted"/>
<dbReference type="EMBL" id="KV921285">
    <property type="protein sequence ID" value="ORE20989.1"/>
    <property type="molecule type" value="Genomic_DNA"/>
</dbReference>
<evidence type="ECO:0000313" key="2">
    <source>
        <dbReference type="Proteomes" id="UP000242381"/>
    </source>
</evidence>
<accession>A0A1X0S9V4</accession>
<name>A0A1X0S9V4_RHIZD</name>
<dbReference type="VEuPathDB" id="FungiDB:BCV72DRAFT_12638"/>
<protein>
    <submittedName>
        <fullName evidence="1">Uncharacterized protein</fullName>
    </submittedName>
</protein>
<dbReference type="AlphaFoldDB" id="A0A1X0S9V4"/>
<evidence type="ECO:0000313" key="1">
    <source>
        <dbReference type="EMBL" id="ORE20989.1"/>
    </source>
</evidence>
<reference evidence="1 2" key="1">
    <citation type="journal article" date="2016" name="Proc. Natl. Acad. Sci. U.S.A.">
        <title>Lipid metabolic changes in an early divergent fungus govern the establishment of a mutualistic symbiosis with endobacteria.</title>
        <authorList>
            <person name="Lastovetsky O.A."/>
            <person name="Gaspar M.L."/>
            <person name="Mondo S.J."/>
            <person name="LaButti K.M."/>
            <person name="Sandor L."/>
            <person name="Grigoriev I.V."/>
            <person name="Henry S.A."/>
            <person name="Pawlowska T.E."/>
        </authorList>
    </citation>
    <scope>NUCLEOTIDE SEQUENCE [LARGE SCALE GENOMIC DNA]</scope>
    <source>
        <strain evidence="1 2">ATCC 11559</strain>
    </source>
</reference>
<organism evidence="1 2">
    <name type="scientific">Rhizopus microsporus</name>
    <dbReference type="NCBI Taxonomy" id="58291"/>
    <lineage>
        <taxon>Eukaryota</taxon>
        <taxon>Fungi</taxon>
        <taxon>Fungi incertae sedis</taxon>
        <taxon>Mucoromycota</taxon>
        <taxon>Mucoromycotina</taxon>
        <taxon>Mucoromycetes</taxon>
        <taxon>Mucorales</taxon>
        <taxon>Mucorineae</taxon>
        <taxon>Rhizopodaceae</taxon>
        <taxon>Rhizopus</taxon>
    </lineage>
</organism>
<gene>
    <name evidence="1" type="ORF">BCV71DRAFT_225368</name>
</gene>